<dbReference type="Proteomes" id="UP000499080">
    <property type="component" value="Unassembled WGS sequence"/>
</dbReference>
<reference evidence="13 14" key="1">
    <citation type="journal article" date="2019" name="Sci. Rep.">
        <title>Orb-weaving spider Araneus ventricosus genome elucidates the spidroin gene catalogue.</title>
        <authorList>
            <person name="Kono N."/>
            <person name="Nakamura H."/>
            <person name="Ohtoshi R."/>
            <person name="Moran D.A.P."/>
            <person name="Shinohara A."/>
            <person name="Yoshida Y."/>
            <person name="Fujiwara M."/>
            <person name="Mori M."/>
            <person name="Tomita M."/>
            <person name="Arakawa K."/>
        </authorList>
    </citation>
    <scope>NUCLEOTIDE SEQUENCE [LARGE SCALE GENOMIC DNA]</scope>
</reference>
<comment type="subcellular location">
    <subcellularLocation>
        <location evidence="1">Membrane</location>
        <topology evidence="1">Multi-pass membrane protein</topology>
    </subcellularLocation>
</comment>
<dbReference type="Pfam" id="PF00858">
    <property type="entry name" value="ASC"/>
    <property type="match status" value="1"/>
</dbReference>
<keyword evidence="10 12" id="KW-0739">Sodium transport</keyword>
<evidence type="ECO:0000256" key="4">
    <source>
        <dbReference type="ARBA" id="ARBA00022461"/>
    </source>
</evidence>
<evidence type="ECO:0000256" key="1">
    <source>
        <dbReference type="ARBA" id="ARBA00004141"/>
    </source>
</evidence>
<organism evidence="13 14">
    <name type="scientific">Araneus ventricosus</name>
    <name type="common">Orbweaver spider</name>
    <name type="synonym">Epeira ventricosa</name>
    <dbReference type="NCBI Taxonomy" id="182803"/>
    <lineage>
        <taxon>Eukaryota</taxon>
        <taxon>Metazoa</taxon>
        <taxon>Ecdysozoa</taxon>
        <taxon>Arthropoda</taxon>
        <taxon>Chelicerata</taxon>
        <taxon>Arachnida</taxon>
        <taxon>Araneae</taxon>
        <taxon>Araneomorphae</taxon>
        <taxon>Entelegynae</taxon>
        <taxon>Araneoidea</taxon>
        <taxon>Araneidae</taxon>
        <taxon>Araneus</taxon>
    </lineage>
</organism>
<evidence type="ECO:0000256" key="12">
    <source>
        <dbReference type="RuleBase" id="RU000679"/>
    </source>
</evidence>
<evidence type="ECO:0000256" key="6">
    <source>
        <dbReference type="ARBA" id="ARBA00022989"/>
    </source>
</evidence>
<keyword evidence="6" id="KW-1133">Transmembrane helix</keyword>
<evidence type="ECO:0000256" key="10">
    <source>
        <dbReference type="ARBA" id="ARBA00023201"/>
    </source>
</evidence>
<evidence type="ECO:0000313" key="14">
    <source>
        <dbReference type="Proteomes" id="UP000499080"/>
    </source>
</evidence>
<keyword evidence="8 12" id="KW-0406">Ion transport</keyword>
<dbReference type="Gene3D" id="2.60.470.10">
    <property type="entry name" value="Acid-sensing ion channels like domains"/>
    <property type="match status" value="1"/>
</dbReference>
<dbReference type="PANTHER" id="PTHR11690">
    <property type="entry name" value="AMILORIDE-SENSITIVE SODIUM CHANNEL-RELATED"/>
    <property type="match status" value="1"/>
</dbReference>
<evidence type="ECO:0000256" key="5">
    <source>
        <dbReference type="ARBA" id="ARBA00022692"/>
    </source>
</evidence>
<keyword evidence="4 12" id="KW-0894">Sodium channel</keyword>
<keyword evidence="14" id="KW-1185">Reference proteome</keyword>
<dbReference type="PANTHER" id="PTHR11690:SF248">
    <property type="entry name" value="PICKPOCKET 17, ISOFORM A"/>
    <property type="match status" value="1"/>
</dbReference>
<dbReference type="EMBL" id="BGPR01000027">
    <property type="protein sequence ID" value="GBL82091.1"/>
    <property type="molecule type" value="Genomic_DNA"/>
</dbReference>
<proteinExistence type="inferred from homology"/>
<dbReference type="OrthoDB" id="6421178at2759"/>
<evidence type="ECO:0000256" key="3">
    <source>
        <dbReference type="ARBA" id="ARBA00022448"/>
    </source>
</evidence>
<evidence type="ECO:0000256" key="11">
    <source>
        <dbReference type="ARBA" id="ARBA00023303"/>
    </source>
</evidence>
<evidence type="ECO:0000256" key="2">
    <source>
        <dbReference type="ARBA" id="ARBA00007193"/>
    </source>
</evidence>
<keyword evidence="5 12" id="KW-0812">Transmembrane</keyword>
<gene>
    <name evidence="13" type="ORF">AVEN_50648_1</name>
</gene>
<protein>
    <submittedName>
        <fullName evidence="13">Uncharacterized protein</fullName>
    </submittedName>
</protein>
<accession>A0A4Y2AQA4</accession>
<keyword evidence="9" id="KW-0472">Membrane</keyword>
<comment type="similarity">
    <text evidence="2 12">Belongs to the amiloride-sensitive sodium channel (TC 1.A.6) family.</text>
</comment>
<evidence type="ECO:0000313" key="13">
    <source>
        <dbReference type="EMBL" id="GBL82091.1"/>
    </source>
</evidence>
<evidence type="ECO:0000256" key="7">
    <source>
        <dbReference type="ARBA" id="ARBA00023053"/>
    </source>
</evidence>
<evidence type="ECO:0000256" key="8">
    <source>
        <dbReference type="ARBA" id="ARBA00023065"/>
    </source>
</evidence>
<evidence type="ECO:0000256" key="9">
    <source>
        <dbReference type="ARBA" id="ARBA00023136"/>
    </source>
</evidence>
<keyword evidence="11 12" id="KW-0407">Ion channel</keyword>
<dbReference type="GO" id="GO:0005886">
    <property type="term" value="C:plasma membrane"/>
    <property type="evidence" value="ECO:0007669"/>
    <property type="project" value="TreeGrafter"/>
</dbReference>
<keyword evidence="3 12" id="KW-0813">Transport</keyword>
<dbReference type="AlphaFoldDB" id="A0A4Y2AQA4"/>
<comment type="caution">
    <text evidence="13">The sequence shown here is derived from an EMBL/GenBank/DDBJ whole genome shotgun (WGS) entry which is preliminary data.</text>
</comment>
<dbReference type="PRINTS" id="PR01078">
    <property type="entry name" value="AMINACHANNEL"/>
</dbReference>
<keyword evidence="7" id="KW-0915">Sodium</keyword>
<sequence>MSSKGAPLVASIGCSNALQLILNAEADTYLPISHTLGMRVVNHHPSEGPNPEEDGINIVPGYETHISLQQNEIVRLSTPYKDKCIAYEEKESQKECMVSCLQRHNYAKFGYLEPLFKGMNGIALCNLTNSTQV</sequence>
<name>A0A4Y2AQA4_ARAVE</name>
<dbReference type="InterPro" id="IPR001873">
    <property type="entry name" value="ENaC"/>
</dbReference>
<dbReference type="GO" id="GO:0015280">
    <property type="term" value="F:ligand-gated sodium channel activity"/>
    <property type="evidence" value="ECO:0007669"/>
    <property type="project" value="TreeGrafter"/>
</dbReference>